<evidence type="ECO:0000256" key="1">
    <source>
        <dbReference type="SAM" id="Phobius"/>
    </source>
</evidence>
<keyword evidence="1" id="KW-1133">Transmembrane helix</keyword>
<keyword evidence="1" id="KW-0812">Transmembrane</keyword>
<evidence type="ECO:0000313" key="2">
    <source>
        <dbReference type="EMBL" id="OXA45797.1"/>
    </source>
</evidence>
<keyword evidence="3" id="KW-1185">Reference proteome</keyword>
<name>A0A226DMB3_FOLCA</name>
<keyword evidence="1" id="KW-0472">Membrane</keyword>
<dbReference type="AlphaFoldDB" id="A0A226DMB3"/>
<organism evidence="2 3">
    <name type="scientific">Folsomia candida</name>
    <name type="common">Springtail</name>
    <dbReference type="NCBI Taxonomy" id="158441"/>
    <lineage>
        <taxon>Eukaryota</taxon>
        <taxon>Metazoa</taxon>
        <taxon>Ecdysozoa</taxon>
        <taxon>Arthropoda</taxon>
        <taxon>Hexapoda</taxon>
        <taxon>Collembola</taxon>
        <taxon>Entomobryomorpha</taxon>
        <taxon>Isotomoidea</taxon>
        <taxon>Isotomidae</taxon>
        <taxon>Proisotominae</taxon>
        <taxon>Folsomia</taxon>
    </lineage>
</organism>
<sequence>MCRQQNDKAIEEKYSTHYVVPINRDNTIRQNLANQRRHKFTYTEYKITKILYHNDKCREARWISEDSGQSYNHKEEIRKIEELRNNYQLYRDWVIRSLGLEATNSLEESYDAKVETKVRKIETFEAAQDFQNFSLFNHFVFFLIMLTWCLQ</sequence>
<accession>A0A226DMB3</accession>
<comment type="caution">
    <text evidence="2">The sequence shown here is derived from an EMBL/GenBank/DDBJ whole genome shotgun (WGS) entry which is preliminary data.</text>
</comment>
<gene>
    <name evidence="2" type="ORF">Fcan01_19600</name>
</gene>
<protein>
    <submittedName>
        <fullName evidence="2">Uncharacterized protein</fullName>
    </submittedName>
</protein>
<dbReference type="EMBL" id="LNIX01000017">
    <property type="protein sequence ID" value="OXA45797.1"/>
    <property type="molecule type" value="Genomic_DNA"/>
</dbReference>
<dbReference type="Proteomes" id="UP000198287">
    <property type="component" value="Unassembled WGS sequence"/>
</dbReference>
<proteinExistence type="predicted"/>
<evidence type="ECO:0000313" key="3">
    <source>
        <dbReference type="Proteomes" id="UP000198287"/>
    </source>
</evidence>
<reference evidence="2 3" key="1">
    <citation type="submission" date="2015-12" db="EMBL/GenBank/DDBJ databases">
        <title>The genome of Folsomia candida.</title>
        <authorList>
            <person name="Faddeeva A."/>
            <person name="Derks M.F."/>
            <person name="Anvar Y."/>
            <person name="Smit S."/>
            <person name="Van Straalen N."/>
            <person name="Roelofs D."/>
        </authorList>
    </citation>
    <scope>NUCLEOTIDE SEQUENCE [LARGE SCALE GENOMIC DNA]</scope>
    <source>
        <strain evidence="2 3">VU population</strain>
        <tissue evidence="2">Whole body</tissue>
    </source>
</reference>
<feature type="transmembrane region" description="Helical" evidence="1">
    <location>
        <begin position="133"/>
        <end position="150"/>
    </location>
</feature>